<name>A0A2V3VVG1_9BACI</name>
<feature type="domain" description="PucR C-terminal helix-turn-helix" evidence="2">
    <location>
        <begin position="310"/>
        <end position="352"/>
    </location>
</feature>
<dbReference type="AlphaFoldDB" id="A0A2V3VVG1"/>
<dbReference type="RefSeq" id="WP_244916557.1">
    <property type="nucleotide sequence ID" value="NZ_JBHUHB010000001.1"/>
</dbReference>
<feature type="domain" description="Purine catabolism PurC-like" evidence="1">
    <location>
        <begin position="6"/>
        <end position="131"/>
    </location>
</feature>
<dbReference type="InterPro" id="IPR042070">
    <property type="entry name" value="PucR_C-HTH_sf"/>
</dbReference>
<sequence>MMTMKDLWQIPITKHFTVVAGKNALCKKIESVEILDFEFATGIEHARETIFNPNSLVLSSLLFANQHPELLLETIKKLIELRVSALAYKPVIFKELPDEIIAYANEKGFPILRFGGDEFFETVIMEVMEHIKERKHETFLTEMVHSFLEEEVTEEQIHSYVQQMNRPLDKYICVANLQRKNLSDDKWMDSFLKLGIVCHYRNSLFLIYSDKHQHIQFEKALTDHMDFYHIPSEEWTIGYSETHVSHTGLHLAVREAYYSCALAMIEMKSVCHYEQLTSERILFEFYRNDPPFARNYMNKYLHKLLKNQELLHTAISFILKNGNVKEVAGALFCHSNTIRYRLSKIQQMIDPSSNELAFYEHLSQAVKLYLLDQQVGRMSNDLDSVQK</sequence>
<gene>
    <name evidence="3" type="ORF">DFR56_11335</name>
</gene>
<proteinExistence type="predicted"/>
<evidence type="ECO:0000313" key="3">
    <source>
        <dbReference type="EMBL" id="PXW84791.1"/>
    </source>
</evidence>
<dbReference type="Pfam" id="PF13556">
    <property type="entry name" value="HTH_30"/>
    <property type="match status" value="1"/>
</dbReference>
<dbReference type="Gene3D" id="1.10.10.2840">
    <property type="entry name" value="PucR C-terminal helix-turn-helix domain"/>
    <property type="match status" value="1"/>
</dbReference>
<protein>
    <submittedName>
        <fullName evidence="3">CdaR family transcriptional regulator</fullName>
    </submittedName>
</protein>
<accession>A0A2V3VVG1</accession>
<evidence type="ECO:0000259" key="2">
    <source>
        <dbReference type="Pfam" id="PF13556"/>
    </source>
</evidence>
<dbReference type="PANTHER" id="PTHR33744">
    <property type="entry name" value="CARBOHYDRATE DIACID REGULATOR"/>
    <property type="match status" value="1"/>
</dbReference>
<dbReference type="Pfam" id="PF07905">
    <property type="entry name" value="PucR"/>
    <property type="match status" value="1"/>
</dbReference>
<dbReference type="InterPro" id="IPR051448">
    <property type="entry name" value="CdaR-like_regulators"/>
</dbReference>
<reference evidence="3 4" key="1">
    <citation type="submission" date="2018-05" db="EMBL/GenBank/DDBJ databases">
        <title>Genomic Encyclopedia of Type Strains, Phase IV (KMG-IV): sequencing the most valuable type-strain genomes for metagenomic binning, comparative biology and taxonomic classification.</title>
        <authorList>
            <person name="Goeker M."/>
        </authorList>
    </citation>
    <scope>NUCLEOTIDE SEQUENCE [LARGE SCALE GENOMIC DNA]</scope>
    <source>
        <strain evidence="3 4">DSM 28556</strain>
    </source>
</reference>
<dbReference type="InterPro" id="IPR012914">
    <property type="entry name" value="PucR_dom"/>
</dbReference>
<dbReference type="InterPro" id="IPR025736">
    <property type="entry name" value="PucR_C-HTH_dom"/>
</dbReference>
<organism evidence="3 4">
    <name type="scientific">Pseudogracilibacillus auburnensis</name>
    <dbReference type="NCBI Taxonomy" id="1494959"/>
    <lineage>
        <taxon>Bacteria</taxon>
        <taxon>Bacillati</taxon>
        <taxon>Bacillota</taxon>
        <taxon>Bacilli</taxon>
        <taxon>Bacillales</taxon>
        <taxon>Bacillaceae</taxon>
        <taxon>Pseudogracilibacillus</taxon>
    </lineage>
</organism>
<keyword evidence="4" id="KW-1185">Reference proteome</keyword>
<dbReference type="Proteomes" id="UP000247978">
    <property type="component" value="Unassembled WGS sequence"/>
</dbReference>
<evidence type="ECO:0000259" key="1">
    <source>
        <dbReference type="Pfam" id="PF07905"/>
    </source>
</evidence>
<comment type="caution">
    <text evidence="3">The sequence shown here is derived from an EMBL/GenBank/DDBJ whole genome shotgun (WGS) entry which is preliminary data.</text>
</comment>
<dbReference type="EMBL" id="QJJQ01000013">
    <property type="protein sequence ID" value="PXW84791.1"/>
    <property type="molecule type" value="Genomic_DNA"/>
</dbReference>
<evidence type="ECO:0000313" key="4">
    <source>
        <dbReference type="Proteomes" id="UP000247978"/>
    </source>
</evidence>